<protein>
    <recommendedName>
        <fullName evidence="2">Anti-sigma-28 factor FlgM C-terminal domain-containing protein</fullName>
    </recommendedName>
</protein>
<feature type="compositionally biased region" description="Low complexity" evidence="1">
    <location>
        <begin position="41"/>
        <end position="52"/>
    </location>
</feature>
<dbReference type="Pfam" id="PF04316">
    <property type="entry name" value="FlgM"/>
    <property type="match status" value="1"/>
</dbReference>
<feature type="region of interest" description="Disordered" evidence="1">
    <location>
        <begin position="1"/>
        <end position="53"/>
    </location>
</feature>
<organism evidence="3 4">
    <name type="scientific">Posidoniimonas corsicana</name>
    <dbReference type="NCBI Taxonomy" id="1938618"/>
    <lineage>
        <taxon>Bacteria</taxon>
        <taxon>Pseudomonadati</taxon>
        <taxon>Planctomycetota</taxon>
        <taxon>Planctomycetia</taxon>
        <taxon>Pirellulales</taxon>
        <taxon>Lacipirellulaceae</taxon>
        <taxon>Posidoniimonas</taxon>
    </lineage>
</organism>
<dbReference type="OrthoDB" id="280802at2"/>
<accession>A0A5C5V760</accession>
<evidence type="ECO:0000313" key="4">
    <source>
        <dbReference type="Proteomes" id="UP000316714"/>
    </source>
</evidence>
<name>A0A5C5V760_9BACT</name>
<dbReference type="AlphaFoldDB" id="A0A5C5V760"/>
<dbReference type="Proteomes" id="UP000316714">
    <property type="component" value="Unassembled WGS sequence"/>
</dbReference>
<proteinExistence type="predicted"/>
<reference evidence="3 4" key="1">
    <citation type="submission" date="2019-02" db="EMBL/GenBank/DDBJ databases">
        <title>Deep-cultivation of Planctomycetes and their phenomic and genomic characterization uncovers novel biology.</title>
        <authorList>
            <person name="Wiegand S."/>
            <person name="Jogler M."/>
            <person name="Boedeker C."/>
            <person name="Pinto D."/>
            <person name="Vollmers J."/>
            <person name="Rivas-Marin E."/>
            <person name="Kohn T."/>
            <person name="Peeters S.H."/>
            <person name="Heuer A."/>
            <person name="Rast P."/>
            <person name="Oberbeckmann S."/>
            <person name="Bunk B."/>
            <person name="Jeske O."/>
            <person name="Meyerdierks A."/>
            <person name="Storesund J.E."/>
            <person name="Kallscheuer N."/>
            <person name="Luecker S."/>
            <person name="Lage O.M."/>
            <person name="Pohl T."/>
            <person name="Merkel B.J."/>
            <person name="Hornburger P."/>
            <person name="Mueller R.-W."/>
            <person name="Bruemmer F."/>
            <person name="Labrenz M."/>
            <person name="Spormann A.M."/>
            <person name="Op Den Camp H."/>
            <person name="Overmann J."/>
            <person name="Amann R."/>
            <person name="Jetten M.S.M."/>
            <person name="Mascher T."/>
            <person name="Medema M.H."/>
            <person name="Devos D.P."/>
            <person name="Kaster A.-K."/>
            <person name="Ovreas L."/>
            <person name="Rohde M."/>
            <person name="Galperin M.Y."/>
            <person name="Jogler C."/>
        </authorList>
    </citation>
    <scope>NUCLEOTIDE SEQUENCE [LARGE SCALE GENOMIC DNA]</scope>
    <source>
        <strain evidence="3 4">KOR34</strain>
    </source>
</reference>
<evidence type="ECO:0000259" key="2">
    <source>
        <dbReference type="Pfam" id="PF04316"/>
    </source>
</evidence>
<dbReference type="InterPro" id="IPR031316">
    <property type="entry name" value="FlgM_C"/>
</dbReference>
<feature type="domain" description="Anti-sigma-28 factor FlgM C-terminal" evidence="2">
    <location>
        <begin position="36"/>
        <end position="71"/>
    </location>
</feature>
<dbReference type="EMBL" id="SIHJ01000002">
    <property type="protein sequence ID" value="TWT33647.1"/>
    <property type="molecule type" value="Genomic_DNA"/>
</dbReference>
<dbReference type="RefSeq" id="WP_146566439.1">
    <property type="nucleotide sequence ID" value="NZ_SIHJ01000002.1"/>
</dbReference>
<comment type="caution">
    <text evidence="3">The sequence shown here is derived from an EMBL/GenBank/DDBJ whole genome shotgun (WGS) entry which is preliminary data.</text>
</comment>
<dbReference type="SUPFAM" id="SSF101498">
    <property type="entry name" value="Anti-sigma factor FlgM"/>
    <property type="match status" value="1"/>
</dbReference>
<dbReference type="InterPro" id="IPR035890">
    <property type="entry name" value="Anti-sigma-28_factor_FlgM_sf"/>
</dbReference>
<sequence length="88" mass="9047">MQIHGATHVHGPQGLAGPHSNRPSQGASAPRPQTVDQLDISPEAAAASGAGEVRTDLVNSLKSQIASGAYETPEKLDAALDRLLDQIG</sequence>
<gene>
    <name evidence="3" type="ORF">KOR34_34800</name>
</gene>
<evidence type="ECO:0000313" key="3">
    <source>
        <dbReference type="EMBL" id="TWT33647.1"/>
    </source>
</evidence>
<evidence type="ECO:0000256" key="1">
    <source>
        <dbReference type="SAM" id="MobiDB-lite"/>
    </source>
</evidence>
<keyword evidence="4" id="KW-1185">Reference proteome</keyword>